<evidence type="ECO:0000256" key="1">
    <source>
        <dbReference type="SAM" id="MobiDB-lite"/>
    </source>
</evidence>
<feature type="signal peptide" evidence="2">
    <location>
        <begin position="1"/>
        <end position="23"/>
    </location>
</feature>
<accession>A0AAE4BR87</accession>
<evidence type="ECO:0000313" key="3">
    <source>
        <dbReference type="EMBL" id="MDR6238406.1"/>
    </source>
</evidence>
<gene>
    <name evidence="3" type="ORF">HNQ88_001382</name>
</gene>
<feature type="compositionally biased region" description="Basic and acidic residues" evidence="1">
    <location>
        <begin position="30"/>
        <end position="44"/>
    </location>
</feature>
<keyword evidence="4" id="KW-1185">Reference proteome</keyword>
<feature type="chain" id="PRO_5042066858" description="Lipocalin-like domain-containing protein" evidence="2">
    <location>
        <begin position="24"/>
        <end position="264"/>
    </location>
</feature>
<dbReference type="RefSeq" id="WP_309937894.1">
    <property type="nucleotide sequence ID" value="NZ_AP025305.1"/>
</dbReference>
<evidence type="ECO:0000313" key="4">
    <source>
        <dbReference type="Proteomes" id="UP001185092"/>
    </source>
</evidence>
<reference evidence="3" key="1">
    <citation type="submission" date="2023-07" db="EMBL/GenBank/DDBJ databases">
        <title>Genomic Encyclopedia of Type Strains, Phase IV (KMG-IV): sequencing the most valuable type-strain genomes for metagenomic binning, comparative biology and taxonomic classification.</title>
        <authorList>
            <person name="Goeker M."/>
        </authorList>
    </citation>
    <scope>NUCLEOTIDE SEQUENCE</scope>
    <source>
        <strain evidence="3">DSM 26174</strain>
    </source>
</reference>
<dbReference type="PROSITE" id="PS51257">
    <property type="entry name" value="PROKAR_LIPOPROTEIN"/>
    <property type="match status" value="1"/>
</dbReference>
<protein>
    <recommendedName>
        <fullName evidence="5">Lipocalin-like domain-containing protein</fullName>
    </recommendedName>
</protein>
<feature type="region of interest" description="Disordered" evidence="1">
    <location>
        <begin position="23"/>
        <end position="53"/>
    </location>
</feature>
<keyword evidence="2" id="KW-0732">Signal</keyword>
<organism evidence="3 4">
    <name type="scientific">Aureibacter tunicatorum</name>
    <dbReference type="NCBI Taxonomy" id="866807"/>
    <lineage>
        <taxon>Bacteria</taxon>
        <taxon>Pseudomonadati</taxon>
        <taxon>Bacteroidota</taxon>
        <taxon>Cytophagia</taxon>
        <taxon>Cytophagales</taxon>
        <taxon>Persicobacteraceae</taxon>
        <taxon>Aureibacter</taxon>
    </lineage>
</organism>
<sequence>MFNKSYLLIILFGLNCLVFSSCGSEDASPDEPKTETTDDKKEENDNTETSDPVSASMLNGIWKLDSVSTNLSTSDEATNSLFTLMTPMLGESLSEEELFIEFTDENNAVLKSNLEEEEGEKINFSFNEENQTIHLDAKAILMKVGNDENLDEDPMYQEIFSNPENTEAKTALIGENKISLTYNVKVILANGMDEEQLTFLSNFDNSDTEATSELTSQIQQLLGEEFEGEGLSETISIFLNNVNIDNVINEESTITIQLNFIKKQ</sequence>
<evidence type="ECO:0000256" key="2">
    <source>
        <dbReference type="SAM" id="SignalP"/>
    </source>
</evidence>
<proteinExistence type="predicted"/>
<dbReference type="AlphaFoldDB" id="A0AAE4BR87"/>
<name>A0AAE4BR87_9BACT</name>
<evidence type="ECO:0008006" key="5">
    <source>
        <dbReference type="Google" id="ProtNLM"/>
    </source>
</evidence>
<dbReference type="Proteomes" id="UP001185092">
    <property type="component" value="Unassembled WGS sequence"/>
</dbReference>
<comment type="caution">
    <text evidence="3">The sequence shown here is derived from an EMBL/GenBank/DDBJ whole genome shotgun (WGS) entry which is preliminary data.</text>
</comment>
<dbReference type="EMBL" id="JAVDQD010000001">
    <property type="protein sequence ID" value="MDR6238406.1"/>
    <property type="molecule type" value="Genomic_DNA"/>
</dbReference>